<feature type="domain" description="FAD-binding" evidence="8">
    <location>
        <begin position="30"/>
        <end position="387"/>
    </location>
</feature>
<sequence>MMLPDAVTTGIVAPVAATTEAETAGGGATELDVLVIGAGPAGGTLAATLATAGLSVAVVDAQALPPMELPAFDGRAYAIAAGSRNLLDAAGLWDLLPETPCPITGIRVSDGRPGERPSRLHLHFDAAEMGEEAFGWMVEARALRVALNARLAALPNLLLLAPATAELERRPEGVVARLSDGRVLRARLAVSAEGRNSALRGGAGIGAARLDYRTAGIVCAIAHERPHRGTALEAFLPNGPFAQLPLSDALPEGEGERSRAAREGFPHASAIVWSERASLAPHFMAMPPEAFTREVARRMGDHLGALRLVGGRWSYPITALQALRFTDTRLALVGDAAHGIHPIAGQGLNVGFRDVAALAELVVAAKAAGGDVGAPSLLAAYQAARRPDSLMMLGATHVLERLFGNDIAPVRIARRLGIAAVDRIPALKGFFARQAMGLGGGAASGLLAGRGLMRVG</sequence>
<organism evidence="9 10">
    <name type="scientific">Muricoccus pecuniae</name>
    <dbReference type="NCBI Taxonomy" id="693023"/>
    <lineage>
        <taxon>Bacteria</taxon>
        <taxon>Pseudomonadati</taxon>
        <taxon>Pseudomonadota</taxon>
        <taxon>Alphaproteobacteria</taxon>
        <taxon>Acetobacterales</taxon>
        <taxon>Roseomonadaceae</taxon>
        <taxon>Muricoccus</taxon>
    </lineage>
</organism>
<reference evidence="9 10" key="1">
    <citation type="submission" date="2020-08" db="EMBL/GenBank/DDBJ databases">
        <title>Genomic Encyclopedia of Type Strains, Phase IV (KMG-IV): sequencing the most valuable type-strain genomes for metagenomic binning, comparative biology and taxonomic classification.</title>
        <authorList>
            <person name="Goeker M."/>
        </authorList>
    </citation>
    <scope>NUCLEOTIDE SEQUENCE [LARGE SCALE GENOMIC DNA]</scope>
    <source>
        <strain evidence="9 10">DSM 25622</strain>
    </source>
</reference>
<protein>
    <submittedName>
        <fullName evidence="9">2-octaprenyl-6-methoxyphenol hydroxylase</fullName>
        <ecNumber evidence="9">1.14.13.-</ecNumber>
    </submittedName>
</protein>
<dbReference type="PRINTS" id="PR00420">
    <property type="entry name" value="RNGMNOXGNASE"/>
</dbReference>
<evidence type="ECO:0000313" key="10">
    <source>
        <dbReference type="Proteomes" id="UP000580654"/>
    </source>
</evidence>
<dbReference type="GO" id="GO:0071949">
    <property type="term" value="F:FAD binding"/>
    <property type="evidence" value="ECO:0007669"/>
    <property type="project" value="InterPro"/>
</dbReference>
<comment type="pathway">
    <text evidence="2">Cofactor biosynthesis; ubiquinone biosynthesis.</text>
</comment>
<evidence type="ECO:0000256" key="7">
    <source>
        <dbReference type="ARBA" id="ARBA00023033"/>
    </source>
</evidence>
<keyword evidence="7" id="KW-0503">Monooxygenase</keyword>
<dbReference type="Gene3D" id="3.50.50.60">
    <property type="entry name" value="FAD/NAD(P)-binding domain"/>
    <property type="match status" value="2"/>
</dbReference>
<dbReference type="EMBL" id="JACIJD010000013">
    <property type="protein sequence ID" value="MBB5694972.1"/>
    <property type="molecule type" value="Genomic_DNA"/>
</dbReference>
<accession>A0A840YJP5</accession>
<dbReference type="PANTHER" id="PTHR43876:SF25">
    <property type="entry name" value="MONOOXYGENASE NMA2164"/>
    <property type="match status" value="1"/>
</dbReference>
<dbReference type="AlphaFoldDB" id="A0A840YJP5"/>
<dbReference type="RefSeq" id="WP_246418422.1">
    <property type="nucleotide sequence ID" value="NZ_JACIJD010000013.1"/>
</dbReference>
<dbReference type="UniPathway" id="UPA00232"/>
<dbReference type="InterPro" id="IPR036188">
    <property type="entry name" value="FAD/NAD-bd_sf"/>
</dbReference>
<dbReference type="InterPro" id="IPR010971">
    <property type="entry name" value="UbiH/COQ6"/>
</dbReference>
<keyword evidence="5" id="KW-0274">FAD</keyword>
<dbReference type="GO" id="GO:0004497">
    <property type="term" value="F:monooxygenase activity"/>
    <property type="evidence" value="ECO:0007669"/>
    <property type="project" value="UniProtKB-KW"/>
</dbReference>
<dbReference type="SUPFAM" id="SSF51905">
    <property type="entry name" value="FAD/NAD(P)-binding domain"/>
    <property type="match status" value="1"/>
</dbReference>
<dbReference type="InterPro" id="IPR002938">
    <property type="entry name" value="FAD-bd"/>
</dbReference>
<evidence type="ECO:0000256" key="1">
    <source>
        <dbReference type="ARBA" id="ARBA00001974"/>
    </source>
</evidence>
<evidence type="ECO:0000256" key="2">
    <source>
        <dbReference type="ARBA" id="ARBA00004749"/>
    </source>
</evidence>
<evidence type="ECO:0000256" key="5">
    <source>
        <dbReference type="ARBA" id="ARBA00022827"/>
    </source>
</evidence>
<dbReference type="GO" id="GO:0110142">
    <property type="term" value="C:ubiquinone biosynthesis complex"/>
    <property type="evidence" value="ECO:0007669"/>
    <property type="project" value="UniProtKB-ARBA"/>
</dbReference>
<dbReference type="FunFam" id="3.50.50.60:FF:000021">
    <property type="entry name" value="Ubiquinone biosynthesis monooxygenase COQ6"/>
    <property type="match status" value="1"/>
</dbReference>
<dbReference type="GO" id="GO:0006744">
    <property type="term" value="P:ubiquinone biosynthetic process"/>
    <property type="evidence" value="ECO:0007669"/>
    <property type="project" value="UniProtKB-UniPathway"/>
</dbReference>
<dbReference type="InterPro" id="IPR018168">
    <property type="entry name" value="Ubi_Hdrlase_CS"/>
</dbReference>
<comment type="cofactor">
    <cofactor evidence="1">
        <name>FAD</name>
        <dbReference type="ChEBI" id="CHEBI:57692"/>
    </cofactor>
</comment>
<dbReference type="GO" id="GO:0016705">
    <property type="term" value="F:oxidoreductase activity, acting on paired donors, with incorporation or reduction of molecular oxygen"/>
    <property type="evidence" value="ECO:0007669"/>
    <property type="project" value="InterPro"/>
</dbReference>
<evidence type="ECO:0000313" key="9">
    <source>
        <dbReference type="EMBL" id="MBB5694972.1"/>
    </source>
</evidence>
<keyword evidence="4" id="KW-0285">Flavoprotein</keyword>
<evidence type="ECO:0000256" key="6">
    <source>
        <dbReference type="ARBA" id="ARBA00023002"/>
    </source>
</evidence>
<dbReference type="NCBIfam" id="TIGR01988">
    <property type="entry name" value="Ubi-OHases"/>
    <property type="match status" value="1"/>
</dbReference>
<dbReference type="InterPro" id="IPR051205">
    <property type="entry name" value="UbiH/COQ6_monooxygenase"/>
</dbReference>
<comment type="caution">
    <text evidence="9">The sequence shown here is derived from an EMBL/GenBank/DDBJ whole genome shotgun (WGS) entry which is preliminary data.</text>
</comment>
<dbReference type="EC" id="1.14.13.-" evidence="9"/>
<evidence type="ECO:0000256" key="4">
    <source>
        <dbReference type="ARBA" id="ARBA00022630"/>
    </source>
</evidence>
<dbReference type="PANTHER" id="PTHR43876">
    <property type="entry name" value="UBIQUINONE BIOSYNTHESIS MONOOXYGENASE COQ6, MITOCHONDRIAL"/>
    <property type="match status" value="1"/>
</dbReference>
<evidence type="ECO:0000259" key="8">
    <source>
        <dbReference type="Pfam" id="PF01494"/>
    </source>
</evidence>
<dbReference type="PROSITE" id="PS01304">
    <property type="entry name" value="UBIH"/>
    <property type="match status" value="1"/>
</dbReference>
<dbReference type="Pfam" id="PF01494">
    <property type="entry name" value="FAD_binding_3"/>
    <property type="match status" value="1"/>
</dbReference>
<name>A0A840YJP5_9PROT</name>
<evidence type="ECO:0000256" key="3">
    <source>
        <dbReference type="ARBA" id="ARBA00005349"/>
    </source>
</evidence>
<gene>
    <name evidence="9" type="ORF">FHS87_003025</name>
</gene>
<keyword evidence="6 9" id="KW-0560">Oxidoreductase</keyword>
<proteinExistence type="inferred from homology"/>
<dbReference type="Proteomes" id="UP000580654">
    <property type="component" value="Unassembled WGS sequence"/>
</dbReference>
<keyword evidence="10" id="KW-1185">Reference proteome</keyword>
<comment type="similarity">
    <text evidence="3">Belongs to the UbiH/COQ6 family.</text>
</comment>